<keyword evidence="2" id="KW-1185">Reference proteome</keyword>
<proteinExistence type="predicted"/>
<comment type="caution">
    <text evidence="1">The sequence shown here is derived from an EMBL/GenBank/DDBJ whole genome shotgun (WGS) entry which is preliminary data.</text>
</comment>
<protein>
    <submittedName>
        <fullName evidence="1">Uncharacterized protein</fullName>
    </submittedName>
</protein>
<organism evidence="1 2">
    <name type="scientific">Dioscorea zingiberensis</name>
    <dbReference type="NCBI Taxonomy" id="325984"/>
    <lineage>
        <taxon>Eukaryota</taxon>
        <taxon>Viridiplantae</taxon>
        <taxon>Streptophyta</taxon>
        <taxon>Embryophyta</taxon>
        <taxon>Tracheophyta</taxon>
        <taxon>Spermatophyta</taxon>
        <taxon>Magnoliopsida</taxon>
        <taxon>Liliopsida</taxon>
        <taxon>Dioscoreales</taxon>
        <taxon>Dioscoreaceae</taxon>
        <taxon>Dioscorea</taxon>
    </lineage>
</organism>
<dbReference type="EMBL" id="JAGGNH010000002">
    <property type="protein sequence ID" value="KAJ0980302.1"/>
    <property type="molecule type" value="Genomic_DNA"/>
</dbReference>
<reference evidence="1" key="2">
    <citation type="journal article" date="2022" name="Hortic Res">
        <title>The genome of Dioscorea zingiberensis sheds light on the biosynthesis, origin and evolution of the medicinally important diosgenin saponins.</title>
        <authorList>
            <person name="Li Y."/>
            <person name="Tan C."/>
            <person name="Li Z."/>
            <person name="Guo J."/>
            <person name="Li S."/>
            <person name="Chen X."/>
            <person name="Wang C."/>
            <person name="Dai X."/>
            <person name="Yang H."/>
            <person name="Song W."/>
            <person name="Hou L."/>
            <person name="Xu J."/>
            <person name="Tong Z."/>
            <person name="Xu A."/>
            <person name="Yuan X."/>
            <person name="Wang W."/>
            <person name="Yang Q."/>
            <person name="Chen L."/>
            <person name="Sun Z."/>
            <person name="Wang K."/>
            <person name="Pan B."/>
            <person name="Chen J."/>
            <person name="Bao Y."/>
            <person name="Liu F."/>
            <person name="Qi X."/>
            <person name="Gang D.R."/>
            <person name="Wen J."/>
            <person name="Li J."/>
        </authorList>
    </citation>
    <scope>NUCLEOTIDE SEQUENCE</scope>
    <source>
        <strain evidence="1">Dzin_1.0</strain>
    </source>
</reference>
<name>A0A9D5CWJ0_9LILI</name>
<sequence>MTWWRIINGGKRVRFQMQLITAVLLHYKLRKPFDIKHLVVLIKHRQDIHCVSSRVQANPAPALTQFQSYPESIARSQQIEGNI</sequence>
<reference evidence="1" key="1">
    <citation type="submission" date="2021-03" db="EMBL/GenBank/DDBJ databases">
        <authorList>
            <person name="Li Z."/>
            <person name="Yang C."/>
        </authorList>
    </citation>
    <scope>NUCLEOTIDE SEQUENCE</scope>
    <source>
        <strain evidence="1">Dzin_1.0</strain>
        <tissue evidence="1">Leaf</tissue>
    </source>
</reference>
<accession>A0A9D5CWJ0</accession>
<gene>
    <name evidence="1" type="ORF">J5N97_008557</name>
</gene>
<evidence type="ECO:0000313" key="2">
    <source>
        <dbReference type="Proteomes" id="UP001085076"/>
    </source>
</evidence>
<dbReference type="Proteomes" id="UP001085076">
    <property type="component" value="Miscellaneous, Linkage group lg02"/>
</dbReference>
<evidence type="ECO:0000313" key="1">
    <source>
        <dbReference type="EMBL" id="KAJ0980302.1"/>
    </source>
</evidence>
<dbReference type="AlphaFoldDB" id="A0A9D5CWJ0"/>